<feature type="compositionally biased region" description="Low complexity" evidence="1">
    <location>
        <begin position="388"/>
        <end position="401"/>
    </location>
</feature>
<keyword evidence="3" id="KW-1185">Reference proteome</keyword>
<comment type="caution">
    <text evidence="2">The sequence shown here is derived from an EMBL/GenBank/DDBJ whole genome shotgun (WGS) entry which is preliminary data.</text>
</comment>
<protein>
    <submittedName>
        <fullName evidence="2">Uncharacterized protein</fullName>
    </submittedName>
</protein>
<gene>
    <name evidence="2" type="ORF">VKT23_006244</name>
</gene>
<proteinExistence type="predicted"/>
<name>A0ABR1JSY0_9AGAR</name>
<dbReference type="EMBL" id="JBANRG010000008">
    <property type="protein sequence ID" value="KAK7464083.1"/>
    <property type="molecule type" value="Genomic_DNA"/>
</dbReference>
<evidence type="ECO:0000256" key="1">
    <source>
        <dbReference type="SAM" id="MobiDB-lite"/>
    </source>
</evidence>
<feature type="compositionally biased region" description="Low complexity" evidence="1">
    <location>
        <begin position="265"/>
        <end position="276"/>
    </location>
</feature>
<evidence type="ECO:0000313" key="2">
    <source>
        <dbReference type="EMBL" id="KAK7464083.1"/>
    </source>
</evidence>
<organism evidence="2 3">
    <name type="scientific">Marasmiellus scandens</name>
    <dbReference type="NCBI Taxonomy" id="2682957"/>
    <lineage>
        <taxon>Eukaryota</taxon>
        <taxon>Fungi</taxon>
        <taxon>Dikarya</taxon>
        <taxon>Basidiomycota</taxon>
        <taxon>Agaricomycotina</taxon>
        <taxon>Agaricomycetes</taxon>
        <taxon>Agaricomycetidae</taxon>
        <taxon>Agaricales</taxon>
        <taxon>Marasmiineae</taxon>
        <taxon>Omphalotaceae</taxon>
        <taxon>Marasmiellus</taxon>
    </lineage>
</organism>
<feature type="region of interest" description="Disordered" evidence="1">
    <location>
        <begin position="71"/>
        <end position="93"/>
    </location>
</feature>
<reference evidence="2 3" key="1">
    <citation type="submission" date="2024-01" db="EMBL/GenBank/DDBJ databases">
        <title>A draft genome for the cacao thread blight pathogen Marasmiellus scandens.</title>
        <authorList>
            <person name="Baruah I.K."/>
            <person name="Leung J."/>
            <person name="Bukari Y."/>
            <person name="Amoako-Attah I."/>
            <person name="Meinhardt L.W."/>
            <person name="Bailey B.A."/>
            <person name="Cohen S.P."/>
        </authorList>
    </citation>
    <scope>NUCLEOTIDE SEQUENCE [LARGE SCALE GENOMIC DNA]</scope>
    <source>
        <strain evidence="2 3">GH-19</strain>
    </source>
</reference>
<feature type="region of interest" description="Disordered" evidence="1">
    <location>
        <begin position="244"/>
        <end position="276"/>
    </location>
</feature>
<evidence type="ECO:0000313" key="3">
    <source>
        <dbReference type="Proteomes" id="UP001498398"/>
    </source>
</evidence>
<dbReference type="Proteomes" id="UP001498398">
    <property type="component" value="Unassembled WGS sequence"/>
</dbReference>
<feature type="region of interest" description="Disordered" evidence="1">
    <location>
        <begin position="372"/>
        <end position="401"/>
    </location>
</feature>
<feature type="compositionally biased region" description="Low complexity" evidence="1">
    <location>
        <begin position="71"/>
        <end position="92"/>
    </location>
</feature>
<sequence length="401" mass="43030">MEYPLPYDQLHTLIDLIARRARCPLNFHGTPDENPRQWLGYLEDQLELTFSTKHTFETVSRSSSISRCSHSRSQSYSSEDSGSSYSSKASASDGGISIPLCQWPYVAVDFMRGEVMSETMRSVMECFAFADSGLVWDDADKSWLRESSTSRRQRLRTEWEQFAEVLCELHGKATQLLSSHKKLSLGDAYLQAASESTILEELGIPRPISPLTEHSSSSPSSTSLPTSLSRSLSSWLSLSTSSSLVSHSSNSANTKLAPKTETLGSSSSDLATPPSSLSVTAPSRLSALLPANLGLKPKILPSLESTASFAFTLGIGVLAFYGGHLHGATSHSSTSSSGSERTSYYSNLLGSGTPGNGSDYGTWASLQNLVSSPLSDSSSYKEAGMGTRGSTCSRSSSCSRS</sequence>
<accession>A0ABR1JSY0</accession>